<organism evidence="2 3">
    <name type="scientific">Cryptosporangium japonicum</name>
    <dbReference type="NCBI Taxonomy" id="80872"/>
    <lineage>
        <taxon>Bacteria</taxon>
        <taxon>Bacillati</taxon>
        <taxon>Actinomycetota</taxon>
        <taxon>Actinomycetes</taxon>
        <taxon>Cryptosporangiales</taxon>
        <taxon>Cryptosporangiaceae</taxon>
        <taxon>Cryptosporangium</taxon>
    </lineage>
</organism>
<dbReference type="Pfam" id="PF13433">
    <property type="entry name" value="Peripla_BP_5"/>
    <property type="match status" value="1"/>
</dbReference>
<keyword evidence="3" id="KW-1185">Reference proteome</keyword>
<sequence>MRRRRVPSARRRALAVGLVALLALSGCASEPPVAVSSSTVRVGLLHSLTGTTAISETALVNAEKMAIEEINAAGGVTIDGREKKIDPIVMDSGSDPVRFAKKTKELVKWNHVPVVFGGWTSSSRKAVLPTLAEHEALLFFPAPYEGLESSPNVVYTGATANQQVVPALDYLKAQGSRRIFLVGSDDLFPRTANKEIKSYAAANGLTIVGEQYRPLGSTDFASIVATMKAAQPHAVVNTLTGDSNAAFFAALNRAKLTSSALPVMSLSVTEEEVHTIGPEVLAGHLVARNYFQTTSGGRNSKFVQAYKAKYGEDKVTSDPMEAAYVGVHLWAKAVSKAGSTDVVDVRNALGGLSFDAPEGRVTVDGGTRHVARTARIGVISADGLIDEIRNSGRPITPDPYLTSYDWWKA</sequence>
<comment type="caution">
    <text evidence="2">The sequence shown here is derived from an EMBL/GenBank/DDBJ whole genome shotgun (WGS) entry which is preliminary data.</text>
</comment>
<accession>A0ABP3EMA7</accession>
<gene>
    <name evidence="2" type="primary">urtA_3</name>
    <name evidence="2" type="ORF">GCM10009539_62130</name>
</gene>
<feature type="chain" id="PRO_5047042961" evidence="1">
    <location>
        <begin position="29"/>
        <end position="409"/>
    </location>
</feature>
<feature type="signal peptide" evidence="1">
    <location>
        <begin position="1"/>
        <end position="28"/>
    </location>
</feature>
<protein>
    <submittedName>
        <fullName evidence="2">Urea ABC transporter substrate-binding protein</fullName>
    </submittedName>
</protein>
<dbReference type="SUPFAM" id="SSF53822">
    <property type="entry name" value="Periplasmic binding protein-like I"/>
    <property type="match status" value="1"/>
</dbReference>
<evidence type="ECO:0000313" key="3">
    <source>
        <dbReference type="Proteomes" id="UP001500967"/>
    </source>
</evidence>
<name>A0ABP3EMA7_9ACTN</name>
<dbReference type="Proteomes" id="UP001500967">
    <property type="component" value="Unassembled WGS sequence"/>
</dbReference>
<dbReference type="InterPro" id="IPR028082">
    <property type="entry name" value="Peripla_BP_I"/>
</dbReference>
<dbReference type="CDD" id="cd06355">
    <property type="entry name" value="PBP1_FmdD-like"/>
    <property type="match status" value="1"/>
</dbReference>
<dbReference type="PROSITE" id="PS51257">
    <property type="entry name" value="PROKAR_LIPOPROTEIN"/>
    <property type="match status" value="1"/>
</dbReference>
<dbReference type="PANTHER" id="PTHR47628:SF1">
    <property type="entry name" value="ALIPHATIC AMIDASE EXPRESSION-REGULATING PROTEIN"/>
    <property type="match status" value="1"/>
</dbReference>
<reference evidence="3" key="1">
    <citation type="journal article" date="2019" name="Int. J. Syst. Evol. Microbiol.">
        <title>The Global Catalogue of Microorganisms (GCM) 10K type strain sequencing project: providing services to taxonomists for standard genome sequencing and annotation.</title>
        <authorList>
            <consortium name="The Broad Institute Genomics Platform"/>
            <consortium name="The Broad Institute Genome Sequencing Center for Infectious Disease"/>
            <person name="Wu L."/>
            <person name="Ma J."/>
        </authorList>
    </citation>
    <scope>NUCLEOTIDE SEQUENCE [LARGE SCALE GENOMIC DNA]</scope>
    <source>
        <strain evidence="3">JCM 10425</strain>
    </source>
</reference>
<keyword evidence="1" id="KW-0732">Signal</keyword>
<dbReference type="EMBL" id="BAAAGX010000026">
    <property type="protein sequence ID" value="GAA0266884.1"/>
    <property type="molecule type" value="Genomic_DNA"/>
</dbReference>
<dbReference type="PANTHER" id="PTHR47628">
    <property type="match status" value="1"/>
</dbReference>
<dbReference type="InterPro" id="IPR017777">
    <property type="entry name" value="ABC_urea-bd_UrtA"/>
</dbReference>
<proteinExistence type="predicted"/>
<evidence type="ECO:0000313" key="2">
    <source>
        <dbReference type="EMBL" id="GAA0266884.1"/>
    </source>
</evidence>
<evidence type="ECO:0000256" key="1">
    <source>
        <dbReference type="SAM" id="SignalP"/>
    </source>
</evidence>
<dbReference type="Gene3D" id="3.40.50.2300">
    <property type="match status" value="2"/>
</dbReference>